<keyword evidence="2" id="KW-0159">Chromosome partition</keyword>
<keyword evidence="6" id="KW-1185">Reference proteome</keyword>
<dbReference type="GO" id="GO:0005694">
    <property type="term" value="C:chromosome"/>
    <property type="evidence" value="ECO:0007669"/>
    <property type="project" value="TreeGrafter"/>
</dbReference>
<dbReference type="SMART" id="SM00470">
    <property type="entry name" value="ParB"/>
    <property type="match status" value="1"/>
</dbReference>
<evidence type="ECO:0000259" key="4">
    <source>
        <dbReference type="SMART" id="SM00470"/>
    </source>
</evidence>
<dbReference type="SUPFAM" id="SSF109709">
    <property type="entry name" value="KorB DNA-binding domain-like"/>
    <property type="match status" value="1"/>
</dbReference>
<dbReference type="InterPro" id="IPR050336">
    <property type="entry name" value="Chromosome_partition/occlusion"/>
</dbReference>
<dbReference type="Gene3D" id="1.10.10.2830">
    <property type="match status" value="1"/>
</dbReference>
<dbReference type="Pfam" id="PF17762">
    <property type="entry name" value="HTH_ParB"/>
    <property type="match status" value="1"/>
</dbReference>
<dbReference type="SUPFAM" id="SSF110849">
    <property type="entry name" value="ParB/Sulfiredoxin"/>
    <property type="match status" value="1"/>
</dbReference>
<evidence type="ECO:0000256" key="2">
    <source>
        <dbReference type="ARBA" id="ARBA00022829"/>
    </source>
</evidence>
<dbReference type="EMBL" id="VTOW01000001">
    <property type="protein sequence ID" value="NKE70215.1"/>
    <property type="molecule type" value="Genomic_DNA"/>
</dbReference>
<protein>
    <submittedName>
        <fullName evidence="5">ParB/RepB/Spo0J family partition protein</fullName>
    </submittedName>
</protein>
<dbReference type="Pfam" id="PF02195">
    <property type="entry name" value="ParB_N"/>
    <property type="match status" value="1"/>
</dbReference>
<feature type="region of interest" description="Disordered" evidence="3">
    <location>
        <begin position="342"/>
        <end position="380"/>
    </location>
</feature>
<organism evidence="5 6">
    <name type="scientific">Candidatus Manganitrophus noduliformans</name>
    <dbReference type="NCBI Taxonomy" id="2606439"/>
    <lineage>
        <taxon>Bacteria</taxon>
        <taxon>Pseudomonadati</taxon>
        <taxon>Nitrospirota</taxon>
        <taxon>Nitrospiria</taxon>
        <taxon>Candidatus Troglogloeales</taxon>
        <taxon>Candidatus Manganitrophaceae</taxon>
        <taxon>Candidatus Manganitrophus</taxon>
    </lineage>
</organism>
<feature type="domain" description="ParB-like N-terminal" evidence="4">
    <location>
        <begin position="8"/>
        <end position="99"/>
    </location>
</feature>
<accession>A0A7X6DN64</accession>
<sequence>MNVETMIKSIPVTEIHRDHKNSRQFIDPRALGQLQDDIRKNGLINPITVIPRQEGGFCLIAGERRYLACVNIGYQTIAAHILGSAGEEEVEAIHLAENLQREELSPIDEAEAFEKQLAQKSIQDLAAMINRSEEYIRRRIKLLHLIPEAREKVRVGAIGLAVSELLSCLPDDRQKTMLAAVEEQGLNAVQLSNLLNHQNDRQLVNAVFDTKECLQCPHNSAGQPDLFAREASGLGKCLYDPCWSGKELEKAKSLAKQIEERGPRAVISEKMKIGIDDLPPEIDQTQAVMHNKGELGDENLRDCQSCKFLVVFISTQGHPLRQNICTNRPCYEERAARFRGGNAERKPGSIKGGAKTAKDPGLKNVSTAGPVPKKMTPANAPQRVKDFKRNRYREYLAAHLIETPENRLRLILLAMKDTSWGRIWTGDPTLKELNLACDGFESNPEKLYPKLRALNAEQLMTAAGRMALKALDKFSLPLIEEMVFTDLGATPETLFKIDRTYLELLTKAEIEATAKEIGLTAYLQSRGESISKLSARPKKEFIDSLLTCGFTAPIMPAWLTRETAFQKG</sequence>
<dbReference type="NCBIfam" id="TIGR00180">
    <property type="entry name" value="parB_part"/>
    <property type="match status" value="1"/>
</dbReference>
<evidence type="ECO:0000313" key="5">
    <source>
        <dbReference type="EMBL" id="NKE70215.1"/>
    </source>
</evidence>
<dbReference type="Gene3D" id="3.90.1530.30">
    <property type="match status" value="1"/>
</dbReference>
<dbReference type="InterPro" id="IPR036086">
    <property type="entry name" value="ParB/Sulfiredoxin_sf"/>
</dbReference>
<evidence type="ECO:0000256" key="3">
    <source>
        <dbReference type="SAM" id="MobiDB-lite"/>
    </source>
</evidence>
<comment type="similarity">
    <text evidence="1">Belongs to the ParB family.</text>
</comment>
<dbReference type="RefSeq" id="WP_168058480.1">
    <property type="nucleotide sequence ID" value="NZ_VTOW01000001.1"/>
</dbReference>
<evidence type="ECO:0000313" key="6">
    <source>
        <dbReference type="Proteomes" id="UP000534783"/>
    </source>
</evidence>
<dbReference type="InterPro" id="IPR004437">
    <property type="entry name" value="ParB/RepB/Spo0J"/>
</dbReference>
<gene>
    <name evidence="5" type="ORF">MNODULE_05585</name>
</gene>
<dbReference type="AlphaFoldDB" id="A0A7X6DN64"/>
<name>A0A7X6DN64_9BACT</name>
<reference evidence="5 6" key="1">
    <citation type="journal article" date="2020" name="Nature">
        <title>Bacterial chemolithoautotrophy via manganese oxidation.</title>
        <authorList>
            <person name="Yu H."/>
            <person name="Leadbetter J.R."/>
        </authorList>
    </citation>
    <scope>NUCLEOTIDE SEQUENCE [LARGE SCALE GENOMIC DNA]</scope>
    <source>
        <strain evidence="5 6">Mn-1</strain>
    </source>
</reference>
<comment type="caution">
    <text evidence="5">The sequence shown here is derived from an EMBL/GenBank/DDBJ whole genome shotgun (WGS) entry which is preliminary data.</text>
</comment>
<dbReference type="Proteomes" id="UP000534783">
    <property type="component" value="Unassembled WGS sequence"/>
</dbReference>
<dbReference type="PANTHER" id="PTHR33375:SF1">
    <property type="entry name" value="CHROMOSOME-PARTITIONING PROTEIN PARB-RELATED"/>
    <property type="match status" value="1"/>
</dbReference>
<proteinExistence type="inferred from homology"/>
<dbReference type="GO" id="GO:0007059">
    <property type="term" value="P:chromosome segregation"/>
    <property type="evidence" value="ECO:0007669"/>
    <property type="project" value="UniProtKB-KW"/>
</dbReference>
<dbReference type="PANTHER" id="PTHR33375">
    <property type="entry name" value="CHROMOSOME-PARTITIONING PROTEIN PARB-RELATED"/>
    <property type="match status" value="1"/>
</dbReference>
<evidence type="ECO:0000256" key="1">
    <source>
        <dbReference type="ARBA" id="ARBA00006295"/>
    </source>
</evidence>
<dbReference type="InterPro" id="IPR003115">
    <property type="entry name" value="ParB_N"/>
</dbReference>
<dbReference type="GO" id="GO:0003677">
    <property type="term" value="F:DNA binding"/>
    <property type="evidence" value="ECO:0007669"/>
    <property type="project" value="InterPro"/>
</dbReference>
<dbReference type="InterPro" id="IPR041468">
    <property type="entry name" value="HTH_ParB/Spo0J"/>
</dbReference>